<keyword evidence="2" id="KW-1185">Reference proteome</keyword>
<evidence type="ECO:0000313" key="1">
    <source>
        <dbReference type="EMBL" id="TDD97645.1"/>
    </source>
</evidence>
<dbReference type="RefSeq" id="WP_131888807.1">
    <property type="nucleotide sequence ID" value="NZ_SMKU01000002.1"/>
</dbReference>
<dbReference type="Proteomes" id="UP000294513">
    <property type="component" value="Unassembled WGS sequence"/>
</dbReference>
<evidence type="ECO:0000313" key="2">
    <source>
        <dbReference type="Proteomes" id="UP000294513"/>
    </source>
</evidence>
<gene>
    <name evidence="1" type="ORF">E1298_01020</name>
</gene>
<proteinExistence type="predicted"/>
<reference evidence="1 2" key="1">
    <citation type="submission" date="2019-03" db="EMBL/GenBank/DDBJ databases">
        <title>Draft genome sequences of novel Actinobacteria.</title>
        <authorList>
            <person name="Sahin N."/>
            <person name="Ay H."/>
            <person name="Saygin H."/>
        </authorList>
    </citation>
    <scope>NUCLEOTIDE SEQUENCE [LARGE SCALE GENOMIC DNA]</scope>
    <source>
        <strain evidence="1 2">H3C3</strain>
    </source>
</reference>
<comment type="caution">
    <text evidence="1">The sequence shown here is derived from an EMBL/GenBank/DDBJ whole genome shotgun (WGS) entry which is preliminary data.</text>
</comment>
<protein>
    <recommendedName>
        <fullName evidence="3">Tail assembly chaperone</fullName>
    </recommendedName>
</protein>
<evidence type="ECO:0008006" key="3">
    <source>
        <dbReference type="Google" id="ProtNLM"/>
    </source>
</evidence>
<sequence length="91" mass="10480">MPSKKYQLDKYRNEAVKPDFEIVVDAETSILIRMPTVDEVIDLNDITDIRAQLQILAKDQYERLMEVISDDPGAMLQPLMNDMLKHFGLGK</sequence>
<dbReference type="AlphaFoldDB" id="A0A4R5CDP4"/>
<organism evidence="1 2">
    <name type="scientific">Actinomadura rubrisoli</name>
    <dbReference type="NCBI Taxonomy" id="2530368"/>
    <lineage>
        <taxon>Bacteria</taxon>
        <taxon>Bacillati</taxon>
        <taxon>Actinomycetota</taxon>
        <taxon>Actinomycetes</taxon>
        <taxon>Streptosporangiales</taxon>
        <taxon>Thermomonosporaceae</taxon>
        <taxon>Actinomadura</taxon>
    </lineage>
</organism>
<name>A0A4R5CDP4_9ACTN</name>
<dbReference type="EMBL" id="SMKU01000002">
    <property type="protein sequence ID" value="TDD97645.1"/>
    <property type="molecule type" value="Genomic_DNA"/>
</dbReference>
<accession>A0A4R5CDP4</accession>